<evidence type="ECO:0000313" key="2">
    <source>
        <dbReference type="Proteomes" id="UP000447434"/>
    </source>
</evidence>
<comment type="caution">
    <text evidence="1">The sequence shown here is derived from an EMBL/GenBank/DDBJ whole genome shotgun (WGS) entry which is preliminary data.</text>
</comment>
<dbReference type="Proteomes" id="UP000447434">
    <property type="component" value="Chromosome 13"/>
</dbReference>
<dbReference type="AlphaFoldDB" id="A0A6A4PHU6"/>
<reference evidence="2" key="1">
    <citation type="journal article" date="2020" name="Nat. Commun.">
        <title>Genome sequence of the cluster root forming white lupin.</title>
        <authorList>
            <person name="Hufnagel B."/>
            <person name="Marques A."/>
            <person name="Soriano A."/>
            <person name="Marques L."/>
            <person name="Divol F."/>
            <person name="Doumas P."/>
            <person name="Sallet E."/>
            <person name="Mancinotti D."/>
            <person name="Carrere S."/>
            <person name="Marande W."/>
            <person name="Arribat S."/>
            <person name="Keller J."/>
            <person name="Huneau C."/>
            <person name="Blein T."/>
            <person name="Aime D."/>
            <person name="Laguerre M."/>
            <person name="Taylor J."/>
            <person name="Schubert V."/>
            <person name="Nelson M."/>
            <person name="Geu-Flores F."/>
            <person name="Crespi M."/>
            <person name="Gallardo-Guerrero K."/>
            <person name="Delaux P.-M."/>
            <person name="Salse J."/>
            <person name="Berges H."/>
            <person name="Guyot R."/>
            <person name="Gouzy J."/>
            <person name="Peret B."/>
        </authorList>
    </citation>
    <scope>NUCLEOTIDE SEQUENCE [LARGE SCALE GENOMIC DNA]</scope>
    <source>
        <strain evidence="2">cv. Amiga</strain>
    </source>
</reference>
<dbReference type="EMBL" id="WOCE01000013">
    <property type="protein sequence ID" value="KAE9601037.1"/>
    <property type="molecule type" value="Genomic_DNA"/>
</dbReference>
<keyword evidence="2" id="KW-1185">Reference proteome</keyword>
<evidence type="ECO:0000313" key="1">
    <source>
        <dbReference type="EMBL" id="KAE9601037.1"/>
    </source>
</evidence>
<organism evidence="1 2">
    <name type="scientific">Lupinus albus</name>
    <name type="common">White lupine</name>
    <name type="synonym">Lupinus termis</name>
    <dbReference type="NCBI Taxonomy" id="3870"/>
    <lineage>
        <taxon>Eukaryota</taxon>
        <taxon>Viridiplantae</taxon>
        <taxon>Streptophyta</taxon>
        <taxon>Embryophyta</taxon>
        <taxon>Tracheophyta</taxon>
        <taxon>Spermatophyta</taxon>
        <taxon>Magnoliopsida</taxon>
        <taxon>eudicotyledons</taxon>
        <taxon>Gunneridae</taxon>
        <taxon>Pentapetalae</taxon>
        <taxon>rosids</taxon>
        <taxon>fabids</taxon>
        <taxon>Fabales</taxon>
        <taxon>Fabaceae</taxon>
        <taxon>Papilionoideae</taxon>
        <taxon>50 kb inversion clade</taxon>
        <taxon>genistoids sensu lato</taxon>
        <taxon>core genistoids</taxon>
        <taxon>Genisteae</taxon>
        <taxon>Lupinus</taxon>
    </lineage>
</organism>
<protein>
    <submittedName>
        <fullName evidence="1">Uncharacterized protein</fullName>
    </submittedName>
</protein>
<gene>
    <name evidence="1" type="ORF">Lalb_Chr13g0293511</name>
</gene>
<proteinExistence type="predicted"/>
<name>A0A6A4PHU6_LUPAL</name>
<sequence length="64" mass="7908">MFLLDFFFLPHNFRRRISGKLLPLFFRQTSDSQFVGEELTMVVKVRKFSELTLIVRLWEKNWLW</sequence>
<accession>A0A6A4PHU6</accession>